<gene>
    <name evidence="7" type="ORF">FLP10_08250</name>
</gene>
<organism evidence="7 8">
    <name type="scientific">Agromyces intestinalis</name>
    <dbReference type="NCBI Taxonomy" id="2592652"/>
    <lineage>
        <taxon>Bacteria</taxon>
        <taxon>Bacillati</taxon>
        <taxon>Actinomycetota</taxon>
        <taxon>Actinomycetes</taxon>
        <taxon>Micrococcales</taxon>
        <taxon>Microbacteriaceae</taxon>
        <taxon>Agromyces</taxon>
    </lineage>
</organism>
<dbReference type="GO" id="GO:0016705">
    <property type="term" value="F:oxidoreductase activity, acting on paired donors, with incorporation or reduction of molecular oxygen"/>
    <property type="evidence" value="ECO:0007669"/>
    <property type="project" value="InterPro"/>
</dbReference>
<dbReference type="Proteomes" id="UP000324678">
    <property type="component" value="Chromosome"/>
</dbReference>
<dbReference type="RefSeq" id="WP_149160435.1">
    <property type="nucleotide sequence ID" value="NZ_CP043505.1"/>
</dbReference>
<sequence length="766" mass="81081">MHYGRPLQFGTFITPSNDPPETPVRLAQFAEQVGFDLVTFQDHPYQPRFHDTWTLLTWVAAQTERIHLAGNVLNLPLQRQPAVLARASASLDLLSGGRFELALGSGGFQDAIGAIGGPKRTPGQGIEALAEAIEIIRGTWDASDRSYFGVEGEYYSVAGAKRGPAPAHDIPIWIGGLKPRMLRLIGRLGDGWLPSLAYLQPGEYAESAARIDEAAVKAGRNPAEIRRLLNIGGRFSPAGGGFLDGPAEQWVEQLLPYVIDDGADTFILASDDPGTMQRFIEEVAPGLREAVARELGSTPDASGTAGDVGGGGARIRSTAQLAKRRDGIDYDAVPASLAASAIEPGDAAYARVRSTYMRGGAPGLVLQPSTAAEVADAVGFAREHAAVGIPLGVRSAGHGISGRSTNDGGIIIDVSRMREMTVLDEASRLVRIEPGARWKDVAAFLEPHGWALSSGDYGGVGVGGLATAGGIGWLVREHGLTIDHLRAVELVLADGSIVRTSTTEHPDLFWAVRGGGAAIGVATALEFEVDEVGEVGFAQLVFDASDTAAFLQAWGDWIVDSPRDVTSFLLIGGSRPGQPRYAQVMAMVDSPDPDTVIERLQPLAAAAPLVGQQVQLTTYRAVISNASDETHSAEGEPLARTAVIGRITPEFARDAEAFLDSGATYFFQLRAMGGAVHDVPADATAFAHRDAEFSVAAMGTTASRTDERWAELIEPHSSGAYVSFDTRRGSDAAARAYPGATLERLRAIKAEVDPAGLFRDNAEVAL</sequence>
<accession>A0A5C1YEE1</accession>
<keyword evidence="5" id="KW-0560">Oxidoreductase</keyword>
<dbReference type="SUPFAM" id="SSF56176">
    <property type="entry name" value="FAD-binding/transporter-associated domain-like"/>
    <property type="match status" value="1"/>
</dbReference>
<evidence type="ECO:0000313" key="7">
    <source>
        <dbReference type="EMBL" id="QEO14414.1"/>
    </source>
</evidence>
<evidence type="ECO:0000259" key="6">
    <source>
        <dbReference type="PROSITE" id="PS51387"/>
    </source>
</evidence>
<dbReference type="InterPro" id="IPR016166">
    <property type="entry name" value="FAD-bd_PCMH"/>
</dbReference>
<dbReference type="InterPro" id="IPR050416">
    <property type="entry name" value="FAD-linked_Oxidoreductase"/>
</dbReference>
<dbReference type="Pfam" id="PF00296">
    <property type="entry name" value="Bac_luciferase"/>
    <property type="match status" value="1"/>
</dbReference>
<dbReference type="Gene3D" id="3.20.20.30">
    <property type="entry name" value="Luciferase-like domain"/>
    <property type="match status" value="1"/>
</dbReference>
<dbReference type="InterPro" id="IPR036661">
    <property type="entry name" value="Luciferase-like_sf"/>
</dbReference>
<keyword evidence="4" id="KW-0274">FAD</keyword>
<keyword evidence="3" id="KW-0285">Flavoprotein</keyword>
<dbReference type="SUPFAM" id="SSF51679">
    <property type="entry name" value="Bacterial luciferase-like"/>
    <property type="match status" value="1"/>
</dbReference>
<feature type="domain" description="FAD-binding PCMH-type" evidence="6">
    <location>
        <begin position="357"/>
        <end position="532"/>
    </location>
</feature>
<dbReference type="GO" id="GO:0071949">
    <property type="term" value="F:FAD binding"/>
    <property type="evidence" value="ECO:0007669"/>
    <property type="project" value="InterPro"/>
</dbReference>
<dbReference type="CDD" id="cd01097">
    <property type="entry name" value="Tetrahydromethanopterin_reductase"/>
    <property type="match status" value="1"/>
</dbReference>
<dbReference type="Gene3D" id="3.30.43.10">
    <property type="entry name" value="Uridine Diphospho-n-acetylenolpyruvylglucosamine Reductase, domain 2"/>
    <property type="match status" value="1"/>
</dbReference>
<comment type="similarity">
    <text evidence="2">Belongs to the oxygen-dependent FAD-linked oxidoreductase family.</text>
</comment>
<dbReference type="PROSITE" id="PS51387">
    <property type="entry name" value="FAD_PCMH"/>
    <property type="match status" value="1"/>
</dbReference>
<proteinExistence type="inferred from homology"/>
<dbReference type="PANTHER" id="PTHR42973">
    <property type="entry name" value="BINDING OXIDOREDUCTASE, PUTATIVE (AFU_ORTHOLOGUE AFUA_1G17690)-RELATED"/>
    <property type="match status" value="1"/>
</dbReference>
<dbReference type="InterPro" id="IPR016169">
    <property type="entry name" value="FAD-bd_PCMH_sub2"/>
</dbReference>
<dbReference type="InterPro" id="IPR006094">
    <property type="entry name" value="Oxid_FAD_bind_N"/>
</dbReference>
<name>A0A5C1YEE1_9MICO</name>
<dbReference type="KEGG" id="ail:FLP10_08250"/>
<dbReference type="InterPro" id="IPR036318">
    <property type="entry name" value="FAD-bd_PCMH-like_sf"/>
</dbReference>
<dbReference type="Gene3D" id="3.30.465.10">
    <property type="match status" value="1"/>
</dbReference>
<evidence type="ECO:0000256" key="5">
    <source>
        <dbReference type="ARBA" id="ARBA00023002"/>
    </source>
</evidence>
<dbReference type="InterPro" id="IPR011251">
    <property type="entry name" value="Luciferase-like_dom"/>
</dbReference>
<dbReference type="OrthoDB" id="9775082at2"/>
<keyword evidence="8" id="KW-1185">Reference proteome</keyword>
<protein>
    <submittedName>
        <fullName evidence="7">LLM class flavin-dependent oxidoreductase</fullName>
    </submittedName>
</protein>
<evidence type="ECO:0000313" key="8">
    <source>
        <dbReference type="Proteomes" id="UP000324678"/>
    </source>
</evidence>
<dbReference type="Pfam" id="PF01565">
    <property type="entry name" value="FAD_binding_4"/>
    <property type="match status" value="1"/>
</dbReference>
<dbReference type="AlphaFoldDB" id="A0A5C1YEE1"/>
<dbReference type="PANTHER" id="PTHR42973:SF39">
    <property type="entry name" value="FAD-BINDING PCMH-TYPE DOMAIN-CONTAINING PROTEIN"/>
    <property type="match status" value="1"/>
</dbReference>
<comment type="cofactor">
    <cofactor evidence="1">
        <name>FAD</name>
        <dbReference type="ChEBI" id="CHEBI:57692"/>
    </cofactor>
</comment>
<evidence type="ECO:0000256" key="1">
    <source>
        <dbReference type="ARBA" id="ARBA00001974"/>
    </source>
</evidence>
<dbReference type="EMBL" id="CP043505">
    <property type="protein sequence ID" value="QEO14414.1"/>
    <property type="molecule type" value="Genomic_DNA"/>
</dbReference>
<evidence type="ECO:0000256" key="3">
    <source>
        <dbReference type="ARBA" id="ARBA00022630"/>
    </source>
</evidence>
<dbReference type="InterPro" id="IPR016167">
    <property type="entry name" value="FAD-bd_PCMH_sub1"/>
</dbReference>
<reference evidence="7 8" key="1">
    <citation type="submission" date="2019-09" db="EMBL/GenBank/DDBJ databases">
        <title>Genome sequencing of strain KACC 19306.</title>
        <authorList>
            <person name="Heo J."/>
            <person name="Kim S.-J."/>
            <person name="Kim J.-S."/>
            <person name="Hong S.-B."/>
            <person name="Kwon S.-W."/>
        </authorList>
    </citation>
    <scope>NUCLEOTIDE SEQUENCE [LARGE SCALE GENOMIC DNA]</scope>
    <source>
        <strain evidence="7 8">KACC 19306</strain>
    </source>
</reference>
<evidence type="ECO:0000256" key="2">
    <source>
        <dbReference type="ARBA" id="ARBA00005466"/>
    </source>
</evidence>
<dbReference type="Gene3D" id="3.40.462.20">
    <property type="match status" value="1"/>
</dbReference>
<evidence type="ECO:0000256" key="4">
    <source>
        <dbReference type="ARBA" id="ARBA00022827"/>
    </source>
</evidence>